<proteinExistence type="predicted"/>
<evidence type="ECO:0000313" key="2">
    <source>
        <dbReference type="Proteomes" id="UP001732700"/>
    </source>
</evidence>
<keyword evidence="2" id="KW-1185">Reference proteome</keyword>
<name>A0ACD5XTB0_AVESA</name>
<reference evidence="1" key="1">
    <citation type="submission" date="2021-05" db="EMBL/GenBank/DDBJ databases">
        <authorList>
            <person name="Scholz U."/>
            <person name="Mascher M."/>
            <person name="Fiebig A."/>
        </authorList>
    </citation>
    <scope>NUCLEOTIDE SEQUENCE [LARGE SCALE GENOMIC DNA]</scope>
</reference>
<evidence type="ECO:0000313" key="1">
    <source>
        <dbReference type="EnsemblPlants" id="AVESA.00010b.r2.5AG0851370.1.CDS"/>
    </source>
</evidence>
<protein>
    <submittedName>
        <fullName evidence="1">Uncharacterized protein</fullName>
    </submittedName>
</protein>
<dbReference type="Proteomes" id="UP001732700">
    <property type="component" value="Chromosome 5A"/>
</dbReference>
<dbReference type="EnsemblPlants" id="AVESA.00010b.r2.5AG0851370.1">
    <property type="protein sequence ID" value="AVESA.00010b.r2.5AG0851370.1.CDS"/>
    <property type="gene ID" value="AVESA.00010b.r2.5AG0851370"/>
</dbReference>
<sequence length="309" mass="34629">MAYSYAGILVFAWFSFAPWYITLVESIYASGDQDMIEKNTTFFRPVPLQFAKIQDGGSNIISHYAMWHTTPGKFYGLRAEISIWGSPNQKDSQETGASIQIYCQDEGHYNMVQVGFHVSPSIYHNKDVRFFTYWTKDSKSAGCYNLQCPGFVPASGAALVPGQAVAPPSSYGEYDHYVRLSLNKDPNSGDWVVYRHDLDTPSFLGYFPVELCPRMPLIQALTGFVNYFNNTEGPPMGSGHFPDEKDNDKTAAYFKHVKKYDSKGHASDPITTNMIPLVDKPDCYPETDFLPHFNKGYAFHYGGPSGCIG</sequence>
<reference evidence="1" key="2">
    <citation type="submission" date="2025-09" db="UniProtKB">
        <authorList>
            <consortium name="EnsemblPlants"/>
        </authorList>
    </citation>
    <scope>IDENTIFICATION</scope>
</reference>
<accession>A0ACD5XTB0</accession>
<organism evidence="1 2">
    <name type="scientific">Avena sativa</name>
    <name type="common">Oat</name>
    <dbReference type="NCBI Taxonomy" id="4498"/>
    <lineage>
        <taxon>Eukaryota</taxon>
        <taxon>Viridiplantae</taxon>
        <taxon>Streptophyta</taxon>
        <taxon>Embryophyta</taxon>
        <taxon>Tracheophyta</taxon>
        <taxon>Spermatophyta</taxon>
        <taxon>Magnoliopsida</taxon>
        <taxon>Liliopsida</taxon>
        <taxon>Poales</taxon>
        <taxon>Poaceae</taxon>
        <taxon>BOP clade</taxon>
        <taxon>Pooideae</taxon>
        <taxon>Poodae</taxon>
        <taxon>Poeae</taxon>
        <taxon>Poeae Chloroplast Group 1 (Aveneae type)</taxon>
        <taxon>Aveninae</taxon>
        <taxon>Avena</taxon>
    </lineage>
</organism>